<dbReference type="EMBL" id="DF836341">
    <property type="protein sequence ID" value="GAN03963.1"/>
    <property type="molecule type" value="Genomic_DNA"/>
</dbReference>
<dbReference type="InterPro" id="IPR019734">
    <property type="entry name" value="TPR_rpt"/>
</dbReference>
<accession>A0A0C9MPK4</accession>
<feature type="compositionally biased region" description="Polar residues" evidence="4">
    <location>
        <begin position="1"/>
        <end position="12"/>
    </location>
</feature>
<dbReference type="CDD" id="cd21380">
    <property type="entry name" value="CTWD_Cns1"/>
    <property type="match status" value="1"/>
</dbReference>
<dbReference type="GO" id="GO:0051879">
    <property type="term" value="F:Hsp90 protein binding"/>
    <property type="evidence" value="ECO:0007669"/>
    <property type="project" value="InterPro"/>
</dbReference>
<feature type="domain" description="Cns1/TTC4 wheel" evidence="5">
    <location>
        <begin position="247"/>
        <end position="362"/>
    </location>
</feature>
<dbReference type="GO" id="GO:0005829">
    <property type="term" value="C:cytosol"/>
    <property type="evidence" value="ECO:0007669"/>
    <property type="project" value="TreeGrafter"/>
</dbReference>
<comment type="similarity">
    <text evidence="3">Belongs to the TTC4 family.</text>
</comment>
<keyword evidence="1" id="KW-0677">Repeat</keyword>
<dbReference type="OrthoDB" id="420195at2759"/>
<reference evidence="6" key="1">
    <citation type="submission" date="2014-09" db="EMBL/GenBank/DDBJ databases">
        <title>Draft genome sequence of an oleaginous Mucoromycotina fungus Mucor ambiguus NBRC6742.</title>
        <authorList>
            <person name="Takeda I."/>
            <person name="Yamane N."/>
            <person name="Morita T."/>
            <person name="Tamano K."/>
            <person name="Machida M."/>
            <person name="Baker S."/>
            <person name="Koike H."/>
        </authorList>
    </citation>
    <scope>NUCLEOTIDE SEQUENCE</scope>
    <source>
        <strain evidence="6">NBRC 6742</strain>
    </source>
</reference>
<dbReference type="SUPFAM" id="SSF48452">
    <property type="entry name" value="TPR-like"/>
    <property type="match status" value="1"/>
</dbReference>
<dbReference type="Proteomes" id="UP000053815">
    <property type="component" value="Unassembled WGS sequence"/>
</dbReference>
<evidence type="ECO:0000256" key="4">
    <source>
        <dbReference type="SAM" id="MobiDB-lite"/>
    </source>
</evidence>
<dbReference type="PANTHER" id="PTHR46035">
    <property type="entry name" value="TETRATRICOPEPTIDE REPEAT PROTEIN 4"/>
    <property type="match status" value="1"/>
</dbReference>
<protein>
    <submittedName>
        <fullName evidence="6">TPR-like protein</fullName>
    </submittedName>
</protein>
<keyword evidence="2" id="KW-0802">TPR repeat</keyword>
<dbReference type="SMART" id="SM00028">
    <property type="entry name" value="TPR"/>
    <property type="match status" value="2"/>
</dbReference>
<dbReference type="GO" id="GO:0005634">
    <property type="term" value="C:nucleus"/>
    <property type="evidence" value="ECO:0007669"/>
    <property type="project" value="TreeGrafter"/>
</dbReference>
<dbReference type="PANTHER" id="PTHR46035:SF1">
    <property type="entry name" value="TETRATRICOPEPTIDE REPEAT PROTEIN 4"/>
    <property type="match status" value="1"/>
</dbReference>
<dbReference type="AlphaFoldDB" id="A0A0C9MPK4"/>
<dbReference type="Pfam" id="PF18972">
    <property type="entry name" value="Wheel"/>
    <property type="match status" value="1"/>
</dbReference>
<gene>
    <name evidence="6" type="ORF">MAM1_0052d03419</name>
</gene>
<evidence type="ECO:0000259" key="5">
    <source>
        <dbReference type="Pfam" id="PF18972"/>
    </source>
</evidence>
<name>A0A0C9MPK4_9FUNG</name>
<organism evidence="6">
    <name type="scientific">Mucor ambiguus</name>
    <dbReference type="NCBI Taxonomy" id="91626"/>
    <lineage>
        <taxon>Eukaryota</taxon>
        <taxon>Fungi</taxon>
        <taxon>Fungi incertae sedis</taxon>
        <taxon>Mucoromycota</taxon>
        <taxon>Mucoromycotina</taxon>
        <taxon>Mucoromycetes</taxon>
        <taxon>Mucorales</taxon>
        <taxon>Mucorineae</taxon>
        <taxon>Mucoraceae</taxon>
        <taxon>Mucor</taxon>
    </lineage>
</organism>
<dbReference type="Gene3D" id="1.25.40.10">
    <property type="entry name" value="Tetratricopeptide repeat domain"/>
    <property type="match status" value="1"/>
</dbReference>
<dbReference type="STRING" id="91626.A0A0C9MPK4"/>
<evidence type="ECO:0000256" key="3">
    <source>
        <dbReference type="ARBA" id="ARBA00023602"/>
    </source>
</evidence>
<dbReference type="InterPro" id="IPR044059">
    <property type="entry name" value="Csn1/TTC4_wheel"/>
</dbReference>
<feature type="region of interest" description="Disordered" evidence="4">
    <location>
        <begin position="1"/>
        <end position="27"/>
    </location>
</feature>
<dbReference type="GO" id="GO:0006457">
    <property type="term" value="P:protein folding"/>
    <property type="evidence" value="ECO:0007669"/>
    <property type="project" value="TreeGrafter"/>
</dbReference>
<evidence type="ECO:0000256" key="2">
    <source>
        <dbReference type="ARBA" id="ARBA00022803"/>
    </source>
</evidence>
<evidence type="ECO:0000313" key="7">
    <source>
        <dbReference type="Proteomes" id="UP000053815"/>
    </source>
</evidence>
<dbReference type="GO" id="GO:0030544">
    <property type="term" value="F:Hsp70 protein binding"/>
    <property type="evidence" value="ECO:0007669"/>
    <property type="project" value="TreeGrafter"/>
</dbReference>
<evidence type="ECO:0000313" key="6">
    <source>
        <dbReference type="EMBL" id="GAN03963.1"/>
    </source>
</evidence>
<dbReference type="InterPro" id="IPR011990">
    <property type="entry name" value="TPR-like_helical_dom_sf"/>
</dbReference>
<evidence type="ECO:0000256" key="1">
    <source>
        <dbReference type="ARBA" id="ARBA00022737"/>
    </source>
</evidence>
<keyword evidence="7" id="KW-1185">Reference proteome</keyword>
<proteinExistence type="inferred from homology"/>
<sequence length="364" mass="42265">MAEEQLINNASQEAHDQPTEAGPKKHRSQFAMDFENLDEELSKVPLFMTDLPAEENDTLAALQSLVFDGTPEEVAQNFREQGNDCFRAGKAKYPDAIAFYTKAIETECKDNSIIEACLANRAACNLELKNYGRVLTDCSKCLKINPKNIKAWYRSAKALFALDKLVETIDCCDHALQVDADNKPIQDIRQQALKRKTVIDEKIRQKEEREERERNKKQVLENAFKERNIKIQVEDKEVREKANIEYDHETQTINWPVFFLYPEYKESDYIQSFNETNTFQDHLELMFEQPAPWDANHQYTLDNMEIYFEDTRGLNPKLIKVGKKLPLGKVLSLDQYTVKNGVPSFIILSKNSPFKQEYIDKFKK</sequence>